<evidence type="ECO:0000256" key="1">
    <source>
        <dbReference type="ARBA" id="ARBA00022500"/>
    </source>
</evidence>
<keyword evidence="2 5" id="KW-0378">Hydrolase</keyword>
<dbReference type="InterPro" id="IPR001789">
    <property type="entry name" value="Sig_transdc_resp-reg_receiver"/>
</dbReference>
<organism evidence="9 10">
    <name type="scientific">Sphingobium baderi LL03</name>
    <dbReference type="NCBI Taxonomy" id="1114964"/>
    <lineage>
        <taxon>Bacteria</taxon>
        <taxon>Pseudomonadati</taxon>
        <taxon>Pseudomonadota</taxon>
        <taxon>Alphaproteobacteria</taxon>
        <taxon>Sphingomonadales</taxon>
        <taxon>Sphingomonadaceae</taxon>
        <taxon>Sphingobium</taxon>
    </lineage>
</organism>
<dbReference type="PROSITE" id="PS50122">
    <property type="entry name" value="CHEB"/>
    <property type="match status" value="1"/>
</dbReference>
<dbReference type="PIRSF" id="PIRSF000876">
    <property type="entry name" value="RR_chemtxs_CheB"/>
    <property type="match status" value="1"/>
</dbReference>
<name>T0GI47_9SPHN</name>
<dbReference type="InterPro" id="IPR035909">
    <property type="entry name" value="CheB_C"/>
</dbReference>
<feature type="domain" description="CheB-type methylesterase" evidence="8">
    <location>
        <begin position="170"/>
        <end position="352"/>
    </location>
</feature>
<dbReference type="CDD" id="cd16432">
    <property type="entry name" value="CheB_Rec"/>
    <property type="match status" value="1"/>
</dbReference>
<dbReference type="GO" id="GO:0006935">
    <property type="term" value="P:chemotaxis"/>
    <property type="evidence" value="ECO:0007669"/>
    <property type="project" value="UniProtKB-UniRule"/>
</dbReference>
<evidence type="ECO:0000256" key="4">
    <source>
        <dbReference type="ARBA" id="ARBA00048267"/>
    </source>
</evidence>
<keyword evidence="6" id="KW-0597">Phosphoprotein</keyword>
<dbReference type="Gene3D" id="3.40.50.2300">
    <property type="match status" value="1"/>
</dbReference>
<feature type="domain" description="Response regulatory" evidence="7">
    <location>
        <begin position="19"/>
        <end position="137"/>
    </location>
</feature>
<reference evidence="9 10" key="1">
    <citation type="journal article" date="2013" name="Genome Announc.">
        <title>Draft Genome Sequence of a Hexachlorocyclohexane-Degrading Bacterium, Sphingobium baderi Strain LL03T.</title>
        <authorList>
            <person name="Kaur J."/>
            <person name="Verma H."/>
            <person name="Tripathi C."/>
            <person name="Khurana J.P."/>
            <person name="Lal R."/>
        </authorList>
    </citation>
    <scope>NUCLEOTIDE SEQUENCE [LARGE SCALE GENOMIC DNA]</scope>
    <source>
        <strain evidence="9 10">LL03</strain>
    </source>
</reference>
<gene>
    <name evidence="9" type="ORF">L485_06455</name>
</gene>
<feature type="active site" evidence="5">
    <location>
        <position position="179"/>
    </location>
</feature>
<dbReference type="GO" id="GO:0005737">
    <property type="term" value="C:cytoplasm"/>
    <property type="evidence" value="ECO:0007669"/>
    <property type="project" value="InterPro"/>
</dbReference>
<evidence type="ECO:0000256" key="5">
    <source>
        <dbReference type="PROSITE-ProRule" id="PRU00050"/>
    </source>
</evidence>
<dbReference type="OrthoDB" id="9793421at2"/>
<dbReference type="Pfam" id="PF01339">
    <property type="entry name" value="CheB_methylest"/>
    <property type="match status" value="1"/>
</dbReference>
<keyword evidence="1 5" id="KW-0145">Chemotaxis</keyword>
<dbReference type="Pfam" id="PF00072">
    <property type="entry name" value="Response_reg"/>
    <property type="match status" value="1"/>
</dbReference>
<dbReference type="PANTHER" id="PTHR42872">
    <property type="entry name" value="PROTEIN-GLUTAMATE METHYLESTERASE/PROTEIN-GLUTAMINE GLUTAMINASE"/>
    <property type="match status" value="1"/>
</dbReference>
<accession>T0GI47</accession>
<dbReference type="Proteomes" id="UP000015524">
    <property type="component" value="Unassembled WGS sequence"/>
</dbReference>
<proteinExistence type="predicted"/>
<dbReference type="EMBL" id="ATIB01000041">
    <property type="protein sequence ID" value="EQB03406.1"/>
    <property type="molecule type" value="Genomic_DNA"/>
</dbReference>
<sequence>MNAIVPILHSTRAAASAARVLVVDDSVVVRTVIERILNSDPAFRVVRKINNAEQALHYLAKSPVDLVLLDLELPGQSGLAALPAILQACPRVRVAILSGNCEAGSAVAVQALALGASDILSKPCSGSFGQQFPQALIERLKRLLHGDPPPPVPEAQLPPPPMDTASAHLPLACLGIGASTGGIHALGLLFGGLSAPLGVPILLTQHLPASFTFYFAQQLALMTSLKVRVAEQGDVLEPDTVFVAPGDANLRLRRNLRGRVCVHLTSERTPSGNLPGVDPMFSSIAETYGAAGAGVVLTGMGRDGTAGARDIVAAGGWVVAQDEASSVVWGMPGAVAAAGLSCAVLEPQAIMAFVARHGKARS</sequence>
<protein>
    <recommendedName>
        <fullName evidence="3">protein-glutamate methylesterase</fullName>
        <ecNumber evidence="3">3.1.1.61</ecNumber>
    </recommendedName>
</protein>
<dbReference type="InterPro" id="IPR008248">
    <property type="entry name" value="CheB-like"/>
</dbReference>
<dbReference type="EC" id="3.1.1.61" evidence="3"/>
<dbReference type="RefSeq" id="WP_021244231.1">
    <property type="nucleotide sequence ID" value="NZ_ATIB01000041.1"/>
</dbReference>
<dbReference type="PANTHER" id="PTHR42872:SF3">
    <property type="entry name" value="PROTEIN-GLUTAMATE METHYLESTERASE_PROTEIN-GLUTAMINE GLUTAMINASE 1"/>
    <property type="match status" value="1"/>
</dbReference>
<evidence type="ECO:0000256" key="3">
    <source>
        <dbReference type="ARBA" id="ARBA00039140"/>
    </source>
</evidence>
<evidence type="ECO:0000256" key="6">
    <source>
        <dbReference type="PROSITE-ProRule" id="PRU00169"/>
    </source>
</evidence>
<dbReference type="SMART" id="SM00448">
    <property type="entry name" value="REC"/>
    <property type="match status" value="1"/>
</dbReference>
<dbReference type="AlphaFoldDB" id="T0GI47"/>
<feature type="active site" evidence="5">
    <location>
        <position position="206"/>
    </location>
</feature>
<evidence type="ECO:0000313" key="9">
    <source>
        <dbReference type="EMBL" id="EQB03406.1"/>
    </source>
</evidence>
<dbReference type="GO" id="GO:0000156">
    <property type="term" value="F:phosphorelay response regulator activity"/>
    <property type="evidence" value="ECO:0007669"/>
    <property type="project" value="InterPro"/>
</dbReference>
<comment type="caution">
    <text evidence="9">The sequence shown here is derived from an EMBL/GenBank/DDBJ whole genome shotgun (WGS) entry which is preliminary data.</text>
</comment>
<feature type="modified residue" description="4-aspartylphosphate" evidence="6">
    <location>
        <position position="70"/>
    </location>
</feature>
<dbReference type="GO" id="GO:0008984">
    <property type="term" value="F:protein-glutamate methylesterase activity"/>
    <property type="evidence" value="ECO:0007669"/>
    <property type="project" value="UniProtKB-EC"/>
</dbReference>
<dbReference type="SUPFAM" id="SSF52738">
    <property type="entry name" value="Methylesterase CheB, C-terminal domain"/>
    <property type="match status" value="1"/>
</dbReference>
<evidence type="ECO:0000256" key="2">
    <source>
        <dbReference type="ARBA" id="ARBA00022801"/>
    </source>
</evidence>
<dbReference type="eggNOG" id="COG2201">
    <property type="taxonomic scope" value="Bacteria"/>
</dbReference>
<evidence type="ECO:0000313" key="10">
    <source>
        <dbReference type="Proteomes" id="UP000015524"/>
    </source>
</evidence>
<dbReference type="InterPro" id="IPR000673">
    <property type="entry name" value="Sig_transdc_resp-reg_Me-estase"/>
</dbReference>
<keyword evidence="10" id="KW-1185">Reference proteome</keyword>
<evidence type="ECO:0000259" key="8">
    <source>
        <dbReference type="PROSITE" id="PS50122"/>
    </source>
</evidence>
<evidence type="ECO:0000259" key="7">
    <source>
        <dbReference type="PROSITE" id="PS50110"/>
    </source>
</evidence>
<dbReference type="SUPFAM" id="SSF52172">
    <property type="entry name" value="CheY-like"/>
    <property type="match status" value="1"/>
</dbReference>
<dbReference type="InterPro" id="IPR011006">
    <property type="entry name" value="CheY-like_superfamily"/>
</dbReference>
<comment type="catalytic activity">
    <reaction evidence="4">
        <text>[protein]-L-glutamate 5-O-methyl ester + H2O = L-glutamyl-[protein] + methanol + H(+)</text>
        <dbReference type="Rhea" id="RHEA:23236"/>
        <dbReference type="Rhea" id="RHEA-COMP:10208"/>
        <dbReference type="Rhea" id="RHEA-COMP:10311"/>
        <dbReference type="ChEBI" id="CHEBI:15377"/>
        <dbReference type="ChEBI" id="CHEBI:15378"/>
        <dbReference type="ChEBI" id="CHEBI:17790"/>
        <dbReference type="ChEBI" id="CHEBI:29973"/>
        <dbReference type="ChEBI" id="CHEBI:82795"/>
        <dbReference type="EC" id="3.1.1.61"/>
    </reaction>
</comment>
<dbReference type="Gene3D" id="3.40.50.180">
    <property type="entry name" value="Methylesterase CheB, C-terminal domain"/>
    <property type="match status" value="1"/>
</dbReference>
<dbReference type="PROSITE" id="PS50110">
    <property type="entry name" value="RESPONSE_REGULATORY"/>
    <property type="match status" value="1"/>
</dbReference>
<feature type="active site" evidence="5">
    <location>
        <position position="303"/>
    </location>
</feature>
<dbReference type="PATRIC" id="fig|1114964.3.peg.1252"/>